<dbReference type="AlphaFoldDB" id="A0A6N2S449"/>
<accession>A0A6N2S449</accession>
<dbReference type="InterPro" id="IPR049978">
    <property type="entry name" value="SCO6880-like"/>
</dbReference>
<proteinExistence type="predicted"/>
<keyword evidence="2" id="KW-1133">Transmembrane helix</keyword>
<dbReference type="EMBL" id="CACRSP010000003">
    <property type="protein sequence ID" value="VYS87659.1"/>
    <property type="molecule type" value="Genomic_DNA"/>
</dbReference>
<evidence type="ECO:0000313" key="3">
    <source>
        <dbReference type="EMBL" id="KAB7462018.1"/>
    </source>
</evidence>
<sequence length="484" mass="54709">MNAQEKTKVPAASFSRLSATNVLFGLDKAQLIVTVTGVALLVAGGAMGLNGPLMIVGGLAIVYGVVRVHGLSLLSWTWIWMRWRTRLKDGTNRWAYSPLAAGRPLGVLGLYGHAEDRAQAIEGRDVEVIGTPFMGACYLWDPDKRQATATLTAHVEEWTMSSDESKTSRAMALNTMLKDLSETDGFVELKETSFVLPGPTPPEPAYLRDESTPQWARDDLADLWRMPDILTPLQNVNYISASVSADRLAGVDRHAKTERASVGIALGELVKRTMAPDLLDCGARRGSIHWCDVDDLRYLIRTVADPEHAADRVHVNRDDPTVTWCEEAKEHDYITLDSCVARTYWVYQWPDTDVQAGWIRDLVAGKRMMAFCHIWRPLTMDQSEADLRNRKSSIRQRSRLQDQREKNRDERREEKEQRLRELEQEANWPDTDHQGFIALFAKSLPDLDVFDRDMQQKAKNWHMRLSSMKGQQRAALTTILPLGI</sequence>
<feature type="transmembrane region" description="Helical" evidence="2">
    <location>
        <begin position="31"/>
        <end position="49"/>
    </location>
</feature>
<keyword evidence="2" id="KW-0472">Membrane</keyword>
<evidence type="ECO:0000313" key="5">
    <source>
        <dbReference type="Proteomes" id="UP000429211"/>
    </source>
</evidence>
<name>A0A6N2S449_9BIFI</name>
<dbReference type="NCBIfam" id="NF042935">
    <property type="entry name" value="SCO6880_fam"/>
    <property type="match status" value="1"/>
</dbReference>
<feature type="compositionally biased region" description="Basic and acidic residues" evidence="1">
    <location>
        <begin position="399"/>
        <end position="423"/>
    </location>
</feature>
<evidence type="ECO:0000256" key="1">
    <source>
        <dbReference type="SAM" id="MobiDB-lite"/>
    </source>
</evidence>
<feature type="region of interest" description="Disordered" evidence="1">
    <location>
        <begin position="386"/>
        <end position="425"/>
    </location>
</feature>
<keyword evidence="2" id="KW-0812">Transmembrane</keyword>
<evidence type="ECO:0000313" key="4">
    <source>
        <dbReference type="EMBL" id="VYS87659.1"/>
    </source>
</evidence>
<evidence type="ECO:0000256" key="2">
    <source>
        <dbReference type="SAM" id="Phobius"/>
    </source>
</evidence>
<organism evidence="4">
    <name type="scientific">Bifidobacterium dentium</name>
    <dbReference type="NCBI Taxonomy" id="1689"/>
    <lineage>
        <taxon>Bacteria</taxon>
        <taxon>Bacillati</taxon>
        <taxon>Actinomycetota</taxon>
        <taxon>Actinomycetes</taxon>
        <taxon>Bifidobacteriales</taxon>
        <taxon>Bifidobacteriaceae</taxon>
        <taxon>Bifidobacterium</taxon>
    </lineage>
</organism>
<dbReference type="CDD" id="cd14686">
    <property type="entry name" value="bZIP"/>
    <property type="match status" value="1"/>
</dbReference>
<dbReference type="RefSeq" id="WP_034518374.1">
    <property type="nucleotide sequence ID" value="NZ_CACRSP010000003.1"/>
</dbReference>
<feature type="transmembrane region" description="Helical" evidence="2">
    <location>
        <begin position="55"/>
        <end position="79"/>
    </location>
</feature>
<protein>
    <submittedName>
        <fullName evidence="3">PrgI family protein</fullName>
    </submittedName>
</protein>
<dbReference type="EMBL" id="WDPD01000002">
    <property type="protein sequence ID" value="KAB7462018.1"/>
    <property type="molecule type" value="Genomic_DNA"/>
</dbReference>
<reference evidence="4" key="2">
    <citation type="submission" date="2019-11" db="EMBL/GenBank/DDBJ databases">
        <authorList>
            <person name="Feng L."/>
        </authorList>
    </citation>
    <scope>NUCLEOTIDE SEQUENCE</scope>
    <source>
        <strain evidence="4">BdentiumLFYP24</strain>
    </source>
</reference>
<reference evidence="3 5" key="1">
    <citation type="journal article" date="2019" name="Nat. Med.">
        <title>A library of human gut bacterial isolates paired with longitudinal multiomics data enables mechanistic microbiome research.</title>
        <authorList>
            <person name="Poyet M."/>
            <person name="Groussin M."/>
            <person name="Gibbons S.M."/>
            <person name="Avila-Pacheco J."/>
            <person name="Jiang X."/>
            <person name="Kearney S.M."/>
            <person name="Perrotta A.R."/>
            <person name="Berdy B."/>
            <person name="Zhao S."/>
            <person name="Lieberman T.D."/>
            <person name="Swanson P.K."/>
            <person name="Smith M."/>
            <person name="Roesemann S."/>
            <person name="Alexander J.E."/>
            <person name="Rich S.A."/>
            <person name="Livny J."/>
            <person name="Vlamakis H."/>
            <person name="Clish C."/>
            <person name="Bullock K."/>
            <person name="Deik A."/>
            <person name="Scott J."/>
            <person name="Pierce K.A."/>
            <person name="Xavier R.J."/>
            <person name="Alm E.J."/>
        </authorList>
    </citation>
    <scope>NUCLEOTIDE SEQUENCE [LARGE SCALE GENOMIC DNA]</scope>
    <source>
        <strain evidence="3 5">BIOML-A2</strain>
    </source>
</reference>
<dbReference type="Proteomes" id="UP000429211">
    <property type="component" value="Unassembled WGS sequence"/>
</dbReference>
<gene>
    <name evidence="4" type="ORF">BDLFYP24_01303</name>
    <name evidence="3" type="ORF">GBB04_03305</name>
</gene>